<dbReference type="PROSITE" id="PS50835">
    <property type="entry name" value="IG_LIKE"/>
    <property type="match status" value="1"/>
</dbReference>
<comment type="caution">
    <text evidence="2">The sequence shown here is derived from an EMBL/GenBank/DDBJ whole genome shotgun (WGS) entry which is preliminary data.</text>
</comment>
<dbReference type="Gene3D" id="2.60.40.10">
    <property type="entry name" value="Immunoglobulins"/>
    <property type="match status" value="1"/>
</dbReference>
<dbReference type="InterPro" id="IPR013783">
    <property type="entry name" value="Ig-like_fold"/>
</dbReference>
<dbReference type="InterPro" id="IPR036179">
    <property type="entry name" value="Ig-like_dom_sf"/>
</dbReference>
<evidence type="ECO:0000313" key="2">
    <source>
        <dbReference type="EMBL" id="KAF0314695.1"/>
    </source>
</evidence>
<keyword evidence="3" id="KW-1185">Reference proteome</keyword>
<accession>A0A6A4X669</accession>
<organism evidence="2 3">
    <name type="scientific">Amphibalanus amphitrite</name>
    <name type="common">Striped barnacle</name>
    <name type="synonym">Balanus amphitrite</name>
    <dbReference type="NCBI Taxonomy" id="1232801"/>
    <lineage>
        <taxon>Eukaryota</taxon>
        <taxon>Metazoa</taxon>
        <taxon>Ecdysozoa</taxon>
        <taxon>Arthropoda</taxon>
        <taxon>Crustacea</taxon>
        <taxon>Multicrustacea</taxon>
        <taxon>Cirripedia</taxon>
        <taxon>Thoracica</taxon>
        <taxon>Thoracicalcarea</taxon>
        <taxon>Balanomorpha</taxon>
        <taxon>Balanoidea</taxon>
        <taxon>Balanidae</taxon>
        <taxon>Amphibalaninae</taxon>
        <taxon>Amphibalanus</taxon>
    </lineage>
</organism>
<feature type="domain" description="Ig-like" evidence="1">
    <location>
        <begin position="33"/>
        <end position="111"/>
    </location>
</feature>
<gene>
    <name evidence="2" type="ORF">FJT64_001509</name>
</gene>
<dbReference type="InterPro" id="IPR007110">
    <property type="entry name" value="Ig-like_dom"/>
</dbReference>
<protein>
    <recommendedName>
        <fullName evidence="1">Ig-like domain-containing protein</fullName>
    </recommendedName>
</protein>
<dbReference type="SUPFAM" id="SSF48726">
    <property type="entry name" value="Immunoglobulin"/>
    <property type="match status" value="1"/>
</dbReference>
<dbReference type="Proteomes" id="UP000440578">
    <property type="component" value="Unassembled WGS sequence"/>
</dbReference>
<dbReference type="EMBL" id="VIIS01000004">
    <property type="protein sequence ID" value="KAF0314695.1"/>
    <property type="molecule type" value="Genomic_DNA"/>
</dbReference>
<dbReference type="AlphaFoldDB" id="A0A6A4X669"/>
<sequence>MMVLKTCKWYQTARLVKARRLVCSMTIPRCTVCREEAATPGTSPVPASWAGVSGASDIVWFKDGRRLPAAASRPALQLTGGNRSVAGMYQCHVTDDLATTQTFLAAAAEISLLPSAAWMASRVVDSVVPAALWALTNSW</sequence>
<name>A0A6A4X669_AMPAM</name>
<evidence type="ECO:0000313" key="3">
    <source>
        <dbReference type="Proteomes" id="UP000440578"/>
    </source>
</evidence>
<reference evidence="2 3" key="1">
    <citation type="submission" date="2019-07" db="EMBL/GenBank/DDBJ databases">
        <title>Draft genome assembly of a fouling barnacle, Amphibalanus amphitrite (Darwin, 1854): The first reference genome for Thecostraca.</title>
        <authorList>
            <person name="Kim W."/>
        </authorList>
    </citation>
    <scope>NUCLEOTIDE SEQUENCE [LARGE SCALE GENOMIC DNA]</scope>
    <source>
        <strain evidence="2">SNU_AA5</strain>
        <tissue evidence="2">Soma without cirri and trophi</tissue>
    </source>
</reference>
<evidence type="ECO:0000259" key="1">
    <source>
        <dbReference type="PROSITE" id="PS50835"/>
    </source>
</evidence>
<proteinExistence type="predicted"/>